<dbReference type="AlphaFoldDB" id="A0A402C1J1"/>
<dbReference type="Proteomes" id="UP000287519">
    <property type="component" value="Unassembled WGS sequence"/>
</dbReference>
<organism evidence="1 2">
    <name type="scientific">Rhodococcus wratislaviensis</name>
    <name type="common">Tsukamurella wratislaviensis</name>
    <dbReference type="NCBI Taxonomy" id="44752"/>
    <lineage>
        <taxon>Bacteria</taxon>
        <taxon>Bacillati</taxon>
        <taxon>Actinomycetota</taxon>
        <taxon>Actinomycetes</taxon>
        <taxon>Mycobacteriales</taxon>
        <taxon>Nocardiaceae</taxon>
        <taxon>Rhodococcus</taxon>
    </lineage>
</organism>
<name>A0A402C1J1_RHOWR</name>
<proteinExistence type="predicted"/>
<accession>A0A402C1J1</accession>
<evidence type="ECO:0000313" key="1">
    <source>
        <dbReference type="EMBL" id="GCE37458.1"/>
    </source>
</evidence>
<keyword evidence="2" id="KW-1185">Reference proteome</keyword>
<reference evidence="1 2" key="1">
    <citation type="submission" date="2018-11" db="EMBL/GenBank/DDBJ databases">
        <title>Microbial catabolism of amino acid.</title>
        <authorList>
            <person name="Hibi M."/>
            <person name="Ogawa J."/>
        </authorList>
    </citation>
    <scope>NUCLEOTIDE SEQUENCE [LARGE SCALE GENOMIC DNA]</scope>
    <source>
        <strain evidence="1 2">C31-06</strain>
    </source>
</reference>
<sequence length="56" mass="6094">MERSELRADDRSTWSARHAKGIPTVAPVYADSGCSASLRPPLSVVLRLRAGSVSRR</sequence>
<dbReference type="EMBL" id="BHYM01000009">
    <property type="protein sequence ID" value="GCE37458.1"/>
    <property type="molecule type" value="Genomic_DNA"/>
</dbReference>
<protein>
    <submittedName>
        <fullName evidence="1">Uncharacterized protein</fullName>
    </submittedName>
</protein>
<gene>
    <name evidence="1" type="ORF">Rhow_008623</name>
</gene>
<comment type="caution">
    <text evidence="1">The sequence shown here is derived from an EMBL/GenBank/DDBJ whole genome shotgun (WGS) entry which is preliminary data.</text>
</comment>
<evidence type="ECO:0000313" key="2">
    <source>
        <dbReference type="Proteomes" id="UP000287519"/>
    </source>
</evidence>